<organism evidence="5 6">
    <name type="scientific">Lithocarpus litseifolius</name>
    <dbReference type="NCBI Taxonomy" id="425828"/>
    <lineage>
        <taxon>Eukaryota</taxon>
        <taxon>Viridiplantae</taxon>
        <taxon>Streptophyta</taxon>
        <taxon>Embryophyta</taxon>
        <taxon>Tracheophyta</taxon>
        <taxon>Spermatophyta</taxon>
        <taxon>Magnoliopsida</taxon>
        <taxon>eudicotyledons</taxon>
        <taxon>Gunneridae</taxon>
        <taxon>Pentapetalae</taxon>
        <taxon>rosids</taxon>
        <taxon>fabids</taxon>
        <taxon>Fagales</taxon>
        <taxon>Fagaceae</taxon>
        <taxon>Lithocarpus</taxon>
    </lineage>
</organism>
<accession>A0AAW2CKE0</accession>
<name>A0AAW2CKE0_9ROSI</name>
<feature type="domain" description="Legume lectin" evidence="3">
    <location>
        <begin position="194"/>
        <end position="279"/>
    </location>
</feature>
<dbReference type="InterPro" id="IPR050258">
    <property type="entry name" value="Leguminous_Lectin"/>
</dbReference>
<evidence type="ECO:0000259" key="3">
    <source>
        <dbReference type="Pfam" id="PF00139"/>
    </source>
</evidence>
<keyword evidence="6" id="KW-1185">Reference proteome</keyword>
<evidence type="ECO:0000256" key="1">
    <source>
        <dbReference type="ARBA" id="ARBA00007606"/>
    </source>
</evidence>
<dbReference type="EMBL" id="JAZDWU010000006">
    <property type="protein sequence ID" value="KAK9998675.1"/>
    <property type="molecule type" value="Genomic_DNA"/>
</dbReference>
<sequence>MESGYRREDSDLEGSLATMPITYKVQTPPNSLPENATVNLLIDQNTSCWKHEIIDAVFAPNEAQIMKSIPLSRRNHKDILIWNETTCGVFTVKSAYHMLRAAETCNTTGECLNPNNSQFLWKGIWEVKFPSRIKILIWKACCNRLPTRQNLYKRKMFNVLTCPLCQEEAVSVEHVTYSCEVAQAVWKMTPGPLEFLGLFNSKDDGLPANHILAIELDTLRNPELLDITKNYVGIDVNSMISVESAPALYIPNKEGKNISLDLLSGNPMHHWIDYNEAEKI</sequence>
<gene>
    <name evidence="5" type="ORF">SO802_018278</name>
</gene>
<dbReference type="PANTHER" id="PTHR32401">
    <property type="entry name" value="CONCANAVALIN A-LIKE LECTIN FAMILY PROTEIN"/>
    <property type="match status" value="1"/>
</dbReference>
<dbReference type="Pfam" id="PF13966">
    <property type="entry name" value="zf-RVT"/>
    <property type="match status" value="1"/>
</dbReference>
<evidence type="ECO:0000313" key="5">
    <source>
        <dbReference type="EMBL" id="KAK9998675.1"/>
    </source>
</evidence>
<keyword evidence="2" id="KW-0430">Lectin</keyword>
<dbReference type="InterPro" id="IPR013320">
    <property type="entry name" value="ConA-like_dom_sf"/>
</dbReference>
<protein>
    <recommendedName>
        <fullName evidence="7">Reverse transcriptase zinc-binding domain-containing protein</fullName>
    </recommendedName>
</protein>
<comment type="caution">
    <text evidence="5">The sequence shown here is derived from an EMBL/GenBank/DDBJ whole genome shotgun (WGS) entry which is preliminary data.</text>
</comment>
<dbReference type="InterPro" id="IPR001220">
    <property type="entry name" value="Legume_lectin_dom"/>
</dbReference>
<dbReference type="Proteomes" id="UP001459277">
    <property type="component" value="Unassembled WGS sequence"/>
</dbReference>
<evidence type="ECO:0008006" key="7">
    <source>
        <dbReference type="Google" id="ProtNLM"/>
    </source>
</evidence>
<proteinExistence type="inferred from homology"/>
<reference evidence="5 6" key="1">
    <citation type="submission" date="2024-01" db="EMBL/GenBank/DDBJ databases">
        <title>A telomere-to-telomere, gap-free genome of sweet tea (Lithocarpus litseifolius).</title>
        <authorList>
            <person name="Zhou J."/>
        </authorList>
    </citation>
    <scope>NUCLEOTIDE SEQUENCE [LARGE SCALE GENOMIC DNA]</scope>
    <source>
        <strain evidence="5">Zhou-2022a</strain>
        <tissue evidence="5">Leaf</tissue>
    </source>
</reference>
<evidence type="ECO:0000256" key="2">
    <source>
        <dbReference type="ARBA" id="ARBA00022734"/>
    </source>
</evidence>
<comment type="similarity">
    <text evidence="1">Belongs to the leguminous lectin family.</text>
</comment>
<dbReference type="Gene3D" id="2.60.120.200">
    <property type="match status" value="1"/>
</dbReference>
<feature type="domain" description="Reverse transcriptase zinc-binding" evidence="4">
    <location>
        <begin position="90"/>
        <end position="186"/>
    </location>
</feature>
<dbReference type="GO" id="GO:0030246">
    <property type="term" value="F:carbohydrate binding"/>
    <property type="evidence" value="ECO:0007669"/>
    <property type="project" value="UniProtKB-KW"/>
</dbReference>
<dbReference type="PANTHER" id="PTHR32401:SF51">
    <property type="entry name" value="NON-SPECIFIC SERINE_THREONINE PROTEIN KINASE"/>
    <property type="match status" value="1"/>
</dbReference>
<dbReference type="SUPFAM" id="SSF49899">
    <property type="entry name" value="Concanavalin A-like lectins/glucanases"/>
    <property type="match status" value="1"/>
</dbReference>
<evidence type="ECO:0000259" key="4">
    <source>
        <dbReference type="Pfam" id="PF13966"/>
    </source>
</evidence>
<dbReference type="InterPro" id="IPR026960">
    <property type="entry name" value="RVT-Znf"/>
</dbReference>
<dbReference type="Pfam" id="PF00139">
    <property type="entry name" value="Lectin_legB"/>
    <property type="match status" value="1"/>
</dbReference>
<evidence type="ECO:0000313" key="6">
    <source>
        <dbReference type="Proteomes" id="UP001459277"/>
    </source>
</evidence>
<dbReference type="AlphaFoldDB" id="A0AAW2CKE0"/>